<evidence type="ECO:0000313" key="7">
    <source>
        <dbReference type="Proteomes" id="UP000271974"/>
    </source>
</evidence>
<evidence type="ECO:0000256" key="2">
    <source>
        <dbReference type="ARBA" id="ARBA00022692"/>
    </source>
</evidence>
<dbReference type="Gene3D" id="3.40.50.2300">
    <property type="match status" value="1"/>
</dbReference>
<name>A0A3S1BD66_ELYCH</name>
<keyword evidence="7" id="KW-1185">Reference proteome</keyword>
<evidence type="ECO:0000256" key="4">
    <source>
        <dbReference type="ARBA" id="ARBA00023136"/>
    </source>
</evidence>
<keyword evidence="4" id="KW-0472">Membrane</keyword>
<dbReference type="EMBL" id="RQTK01000349">
    <property type="protein sequence ID" value="RUS81232.1"/>
    <property type="molecule type" value="Genomic_DNA"/>
</dbReference>
<dbReference type="PANTHER" id="PTHR44755">
    <property type="entry name" value="NATRIURETIC PEPTIDE RECEPTOR 3-RELATED"/>
    <property type="match status" value="1"/>
</dbReference>
<proteinExistence type="predicted"/>
<comment type="caution">
    <text evidence="6">The sequence shown here is derived from an EMBL/GenBank/DDBJ whole genome shotgun (WGS) entry which is preliminary data.</text>
</comment>
<dbReference type="Proteomes" id="UP000271974">
    <property type="component" value="Unassembled WGS sequence"/>
</dbReference>
<evidence type="ECO:0000313" key="6">
    <source>
        <dbReference type="EMBL" id="RUS81232.1"/>
    </source>
</evidence>
<dbReference type="PANTHER" id="PTHR44755:SF11">
    <property type="entry name" value="ATRIAL NATRIURETIC PEPTIDE RECEPTOR 3 ISOFORM X1"/>
    <property type="match status" value="1"/>
</dbReference>
<evidence type="ECO:0000256" key="3">
    <source>
        <dbReference type="ARBA" id="ARBA00022989"/>
    </source>
</evidence>
<keyword evidence="3" id="KW-1133">Transmembrane helix</keyword>
<dbReference type="InterPro" id="IPR001828">
    <property type="entry name" value="ANF_lig-bd_rcpt"/>
</dbReference>
<dbReference type="AlphaFoldDB" id="A0A3S1BD66"/>
<keyword evidence="2" id="KW-0812">Transmembrane</keyword>
<organism evidence="6 7">
    <name type="scientific">Elysia chlorotica</name>
    <name type="common">Eastern emerald elysia</name>
    <name type="synonym">Sea slug</name>
    <dbReference type="NCBI Taxonomy" id="188477"/>
    <lineage>
        <taxon>Eukaryota</taxon>
        <taxon>Metazoa</taxon>
        <taxon>Spiralia</taxon>
        <taxon>Lophotrochozoa</taxon>
        <taxon>Mollusca</taxon>
        <taxon>Gastropoda</taxon>
        <taxon>Heterobranchia</taxon>
        <taxon>Euthyneura</taxon>
        <taxon>Panpulmonata</taxon>
        <taxon>Sacoglossa</taxon>
        <taxon>Placobranchoidea</taxon>
        <taxon>Plakobranchidae</taxon>
        <taxon>Elysia</taxon>
    </lineage>
</organism>
<comment type="subcellular location">
    <subcellularLocation>
        <location evidence="1">Membrane</location>
    </subcellularLocation>
</comment>
<accession>A0A3S1BD66</accession>
<dbReference type="InterPro" id="IPR052612">
    <property type="entry name" value="ANP_Clearance_Receptor"/>
</dbReference>
<evidence type="ECO:0000256" key="1">
    <source>
        <dbReference type="ARBA" id="ARBA00004370"/>
    </source>
</evidence>
<dbReference type="GO" id="GO:0007165">
    <property type="term" value="P:signal transduction"/>
    <property type="evidence" value="ECO:0007669"/>
    <property type="project" value="TreeGrafter"/>
</dbReference>
<protein>
    <recommendedName>
        <fullName evidence="5">Receptor ligand binding region domain-containing protein</fullName>
    </recommendedName>
</protein>
<dbReference type="GO" id="GO:0038023">
    <property type="term" value="F:signaling receptor activity"/>
    <property type="evidence" value="ECO:0007669"/>
    <property type="project" value="TreeGrafter"/>
</dbReference>
<dbReference type="Pfam" id="PF01094">
    <property type="entry name" value="ANF_receptor"/>
    <property type="match status" value="1"/>
</dbReference>
<feature type="domain" description="Receptor ligand binding region" evidence="5">
    <location>
        <begin position="132"/>
        <end position="257"/>
    </location>
</feature>
<sequence>MNKKDPGTTLLPSDGCVDNTLDSNVSNNVHHLTVNSNATSRESSADIENHDPPLGLVDLGNNLKSVDSPLFLSTTTDSVLYTDHSPALLMNNSQQTRNRSLDTSRANTMDVILVLLVPQSDFFMFSRAKIITALDIAQAHLQTSGITSDFRIRFLFGDSQCSEIIGPIRAFEFVWQDRVDAFLGPACDYSVAPVARYAAYWRVPVLSPGALSFDFVTNKRTQYRTLTRVGASLTSVALLLMKLMDRHGWGKLLLVYDPLVHISHIPKLCFLTASAISYISRRRGFEAKPEFSGDPEEVLRGKVGTDYAGE</sequence>
<reference evidence="6 7" key="1">
    <citation type="submission" date="2019-01" db="EMBL/GenBank/DDBJ databases">
        <title>A draft genome assembly of the solar-powered sea slug Elysia chlorotica.</title>
        <authorList>
            <person name="Cai H."/>
            <person name="Li Q."/>
            <person name="Fang X."/>
            <person name="Li J."/>
            <person name="Curtis N.E."/>
            <person name="Altenburger A."/>
            <person name="Shibata T."/>
            <person name="Feng M."/>
            <person name="Maeda T."/>
            <person name="Schwartz J.A."/>
            <person name="Shigenobu S."/>
            <person name="Lundholm N."/>
            <person name="Nishiyama T."/>
            <person name="Yang H."/>
            <person name="Hasebe M."/>
            <person name="Li S."/>
            <person name="Pierce S.K."/>
            <person name="Wang J."/>
        </authorList>
    </citation>
    <scope>NUCLEOTIDE SEQUENCE [LARGE SCALE GENOMIC DNA]</scope>
    <source>
        <strain evidence="6">EC2010</strain>
        <tissue evidence="6">Whole organism of an adult</tissue>
    </source>
</reference>
<dbReference type="OrthoDB" id="1890790at2759"/>
<evidence type="ECO:0000259" key="5">
    <source>
        <dbReference type="Pfam" id="PF01094"/>
    </source>
</evidence>
<gene>
    <name evidence="6" type="ORF">EGW08_011026</name>
</gene>
<dbReference type="InterPro" id="IPR028082">
    <property type="entry name" value="Peripla_BP_I"/>
</dbReference>
<dbReference type="GO" id="GO:0016020">
    <property type="term" value="C:membrane"/>
    <property type="evidence" value="ECO:0007669"/>
    <property type="project" value="UniProtKB-SubCell"/>
</dbReference>
<dbReference type="STRING" id="188477.A0A3S1BD66"/>
<dbReference type="GO" id="GO:0017046">
    <property type="term" value="F:peptide hormone binding"/>
    <property type="evidence" value="ECO:0007669"/>
    <property type="project" value="TreeGrafter"/>
</dbReference>
<dbReference type="SUPFAM" id="SSF53822">
    <property type="entry name" value="Periplasmic binding protein-like I"/>
    <property type="match status" value="1"/>
</dbReference>